<dbReference type="KEGG" id="lack:FLP15_12525"/>
<evidence type="ECO:0000259" key="2">
    <source>
        <dbReference type="SMART" id="SM00363"/>
    </source>
</evidence>
<keyword evidence="4" id="KW-1185">Reference proteome</keyword>
<feature type="domain" description="RNA-binding S4" evidence="2">
    <location>
        <begin position="183"/>
        <end position="240"/>
    </location>
</feature>
<dbReference type="Proteomes" id="UP000315128">
    <property type="component" value="Chromosome"/>
</dbReference>
<gene>
    <name evidence="3" type="ORF">FLP15_12525</name>
</gene>
<keyword evidence="1" id="KW-0694">RNA-binding</keyword>
<dbReference type="Pfam" id="PF21278">
    <property type="entry name" value="YlmH_1st"/>
    <property type="match status" value="1"/>
</dbReference>
<organism evidence="3 4">
    <name type="scientific">Lactococcus protaetiae</name>
    <dbReference type="NCBI Taxonomy" id="2592653"/>
    <lineage>
        <taxon>Bacteria</taxon>
        <taxon>Bacillati</taxon>
        <taxon>Bacillota</taxon>
        <taxon>Bacilli</taxon>
        <taxon>Lactobacillales</taxon>
        <taxon>Streptococcaceae</taxon>
        <taxon>Lactococcus</taxon>
    </lineage>
</organism>
<dbReference type="Gene3D" id="3.30.70.330">
    <property type="match status" value="1"/>
</dbReference>
<dbReference type="EMBL" id="CP041356">
    <property type="protein sequence ID" value="QDK71846.1"/>
    <property type="molecule type" value="Genomic_DNA"/>
</dbReference>
<dbReference type="InterPro" id="IPR048443">
    <property type="entry name" value="RqcP2_N"/>
</dbReference>
<name>A0A514ZB80_9LACT</name>
<dbReference type="GO" id="GO:0003723">
    <property type="term" value="F:RNA binding"/>
    <property type="evidence" value="ECO:0007669"/>
    <property type="project" value="UniProtKB-KW"/>
</dbReference>
<dbReference type="Pfam" id="PF01479">
    <property type="entry name" value="S4"/>
    <property type="match status" value="1"/>
</dbReference>
<protein>
    <submittedName>
        <fullName evidence="3">RNA-binding protein</fullName>
    </submittedName>
</protein>
<reference evidence="3 4" key="1">
    <citation type="submission" date="2019-07" db="EMBL/GenBank/DDBJ databases">
        <title>Genome sequencing of KACC 19320.</title>
        <authorList>
            <person name="Heo J."/>
            <person name="Kim S.-J."/>
            <person name="Kim J.-S."/>
            <person name="Hong S.-B."/>
            <person name="Kwon S.-W."/>
        </authorList>
    </citation>
    <scope>NUCLEOTIDE SEQUENCE [LARGE SCALE GENOMIC DNA]</scope>
    <source>
        <strain evidence="3 4">KACC 19320</strain>
    </source>
</reference>
<sequence length="263" mass="29952">MTSENIYQHFHPEERRFIDRCVDWINQVEQSYSVITTHFLNPRECQILQSLANKREVHIFSSQDFAVTELSKMILAPQFYILDVEDFDLSLLEINYATKFSQISHAQVLGTFLGQTGVKRQELGDIIVTDKSIQVFVSKHLVNIFKSIDKIGRSAVKIKEISLSALTETTDSPVSDVVLVDSLRLDKIIAVSFKISRNIATNMLESNKVKINYLEINKKDFSVTEGDLISVRGFGRVKIVKILGLTKKGKQRVEVELTKNSKK</sequence>
<dbReference type="Pfam" id="PF17774">
    <property type="entry name" value="YlmH_RBD"/>
    <property type="match status" value="1"/>
</dbReference>
<dbReference type="PANTHER" id="PTHR13633">
    <property type="entry name" value="MITOCHONDRIAL TRANSCRIPTION RESCUE FACTOR 1"/>
    <property type="match status" value="1"/>
</dbReference>
<dbReference type="InterPro" id="IPR002942">
    <property type="entry name" value="S4_RNA-bd"/>
</dbReference>
<dbReference type="InterPro" id="IPR012677">
    <property type="entry name" value="Nucleotide-bd_a/b_plait_sf"/>
</dbReference>
<dbReference type="AlphaFoldDB" id="A0A514ZB80"/>
<dbReference type="SMART" id="SM00363">
    <property type="entry name" value="S4"/>
    <property type="match status" value="1"/>
</dbReference>
<evidence type="ECO:0000313" key="3">
    <source>
        <dbReference type="EMBL" id="QDK71846.1"/>
    </source>
</evidence>
<dbReference type="PROSITE" id="PS50889">
    <property type="entry name" value="S4"/>
    <property type="match status" value="1"/>
</dbReference>
<accession>A0A514ZB80</accession>
<dbReference type="Gene3D" id="3.10.290.10">
    <property type="entry name" value="RNA-binding S4 domain"/>
    <property type="match status" value="1"/>
</dbReference>
<dbReference type="InterPro" id="IPR040591">
    <property type="entry name" value="RqcP2_RBD"/>
</dbReference>
<dbReference type="OrthoDB" id="9812787at2"/>
<evidence type="ECO:0000256" key="1">
    <source>
        <dbReference type="PROSITE-ProRule" id="PRU00182"/>
    </source>
</evidence>
<proteinExistence type="predicted"/>
<dbReference type="InterPro" id="IPR036986">
    <property type="entry name" value="S4_RNA-bd_sf"/>
</dbReference>
<dbReference type="CDD" id="cd00165">
    <property type="entry name" value="S4"/>
    <property type="match status" value="1"/>
</dbReference>
<dbReference type="Gene3D" id="3.30.1370.160">
    <property type="match status" value="1"/>
</dbReference>
<dbReference type="RefSeq" id="WP_142767371.1">
    <property type="nucleotide sequence ID" value="NZ_CP041356.1"/>
</dbReference>
<evidence type="ECO:0000313" key="4">
    <source>
        <dbReference type="Proteomes" id="UP000315128"/>
    </source>
</evidence>
<dbReference type="SUPFAM" id="SSF55174">
    <property type="entry name" value="Alpha-L RNA-binding motif"/>
    <property type="match status" value="1"/>
</dbReference>
<dbReference type="PANTHER" id="PTHR13633:SF3">
    <property type="entry name" value="MITOCHONDRIAL TRANSCRIPTION RESCUE FACTOR 1"/>
    <property type="match status" value="1"/>
</dbReference>